<dbReference type="EMBL" id="CAMPGE010005798">
    <property type="protein sequence ID" value="CAI2364640.1"/>
    <property type="molecule type" value="Genomic_DNA"/>
</dbReference>
<evidence type="ECO:0000313" key="2">
    <source>
        <dbReference type="Proteomes" id="UP001295684"/>
    </source>
</evidence>
<reference evidence="1" key="1">
    <citation type="submission" date="2023-07" db="EMBL/GenBank/DDBJ databases">
        <authorList>
            <consortium name="AG Swart"/>
            <person name="Singh M."/>
            <person name="Singh A."/>
            <person name="Seah K."/>
            <person name="Emmerich C."/>
        </authorList>
    </citation>
    <scope>NUCLEOTIDE SEQUENCE</scope>
    <source>
        <strain evidence="1">DP1</strain>
    </source>
</reference>
<accession>A0AAD1UB04</accession>
<gene>
    <name evidence="1" type="ORF">ECRASSUSDP1_LOCUS5985</name>
</gene>
<protein>
    <submittedName>
        <fullName evidence="1">Uncharacterized protein</fullName>
    </submittedName>
</protein>
<sequence length="137" mass="16231">MLIKRMSQNILHVCSNHILKICKSRKLQILLSLRTQIQTLRKKVSRCKRQLIFQSQCLIFLVTTRIRLKRRRSFINYCATSRITIRVCMLVLFPHFQGRIPPSEQRVICQRPNMGSQLWDLNTSAILKTIENCEFQT</sequence>
<name>A0AAD1UB04_EUPCR</name>
<dbReference type="AlphaFoldDB" id="A0AAD1UB04"/>
<keyword evidence="2" id="KW-1185">Reference proteome</keyword>
<organism evidence="1 2">
    <name type="scientific">Euplotes crassus</name>
    <dbReference type="NCBI Taxonomy" id="5936"/>
    <lineage>
        <taxon>Eukaryota</taxon>
        <taxon>Sar</taxon>
        <taxon>Alveolata</taxon>
        <taxon>Ciliophora</taxon>
        <taxon>Intramacronucleata</taxon>
        <taxon>Spirotrichea</taxon>
        <taxon>Hypotrichia</taxon>
        <taxon>Euplotida</taxon>
        <taxon>Euplotidae</taxon>
        <taxon>Moneuplotes</taxon>
    </lineage>
</organism>
<evidence type="ECO:0000313" key="1">
    <source>
        <dbReference type="EMBL" id="CAI2364640.1"/>
    </source>
</evidence>
<proteinExistence type="predicted"/>
<dbReference type="Proteomes" id="UP001295684">
    <property type="component" value="Unassembled WGS sequence"/>
</dbReference>
<comment type="caution">
    <text evidence="1">The sequence shown here is derived from an EMBL/GenBank/DDBJ whole genome shotgun (WGS) entry which is preliminary data.</text>
</comment>